<accession>A0ABR1SZ92</accession>
<dbReference type="Gene3D" id="4.10.240.10">
    <property type="entry name" value="Zn(2)-C6 fungal-type DNA-binding domain"/>
    <property type="match status" value="1"/>
</dbReference>
<organism evidence="4 5">
    <name type="scientific">Apiospora rasikravindrae</name>
    <dbReference type="NCBI Taxonomy" id="990691"/>
    <lineage>
        <taxon>Eukaryota</taxon>
        <taxon>Fungi</taxon>
        <taxon>Dikarya</taxon>
        <taxon>Ascomycota</taxon>
        <taxon>Pezizomycotina</taxon>
        <taxon>Sordariomycetes</taxon>
        <taxon>Xylariomycetidae</taxon>
        <taxon>Amphisphaeriales</taxon>
        <taxon>Apiosporaceae</taxon>
        <taxon>Apiospora</taxon>
    </lineage>
</organism>
<evidence type="ECO:0000313" key="4">
    <source>
        <dbReference type="EMBL" id="KAK8039646.1"/>
    </source>
</evidence>
<dbReference type="PANTHER" id="PTHR47256:SF1">
    <property type="entry name" value="ZN(II)2CYS6 TRANSCRIPTION FACTOR (EUROFUNG)"/>
    <property type="match status" value="1"/>
</dbReference>
<dbReference type="Pfam" id="PF00172">
    <property type="entry name" value="Zn_clus"/>
    <property type="match status" value="1"/>
</dbReference>
<keyword evidence="5" id="KW-1185">Reference proteome</keyword>
<comment type="caution">
    <text evidence="4">The sequence shown here is derived from an EMBL/GenBank/DDBJ whole genome shotgun (WGS) entry which is preliminary data.</text>
</comment>
<evidence type="ECO:0000259" key="3">
    <source>
        <dbReference type="Pfam" id="PF00172"/>
    </source>
</evidence>
<feature type="region of interest" description="Disordered" evidence="2">
    <location>
        <begin position="1"/>
        <end position="30"/>
    </location>
</feature>
<evidence type="ECO:0000256" key="1">
    <source>
        <dbReference type="ARBA" id="ARBA00023242"/>
    </source>
</evidence>
<gene>
    <name evidence="4" type="ORF">PG993_008057</name>
</gene>
<protein>
    <recommendedName>
        <fullName evidence="3">Zn(2)-C6 fungal-type domain-containing protein</fullName>
    </recommendedName>
</protein>
<dbReference type="InterPro" id="IPR036864">
    <property type="entry name" value="Zn2-C6_fun-type_DNA-bd_sf"/>
</dbReference>
<dbReference type="InterPro" id="IPR053187">
    <property type="entry name" value="Notoamide_regulator"/>
</dbReference>
<sequence>MGLHAPSSALRQLAPRQPGTTANEVPLPALPRKRHKAVVEACTACRKKKIKVRPQRMLILSGRFANYKKTQCMAERPTCSACAKSGRTCVFSGDVGKMRLQAQKKRIQILESENQKYETLFRHMQTGDMISTNDLVRRVREGEALESLVRTVNEGALLLGLVGSKPLGPVLEASGLPHPPCPCTPTAHQQNTMAVGVSAL</sequence>
<name>A0ABR1SZ92_9PEZI</name>
<feature type="domain" description="Zn(2)-C6 fungal-type" evidence="3">
    <location>
        <begin position="68"/>
        <end position="92"/>
    </location>
</feature>
<reference evidence="4 5" key="1">
    <citation type="submission" date="2023-01" db="EMBL/GenBank/DDBJ databases">
        <title>Analysis of 21 Apiospora genomes using comparative genomics revels a genus with tremendous synthesis potential of carbohydrate active enzymes and secondary metabolites.</title>
        <authorList>
            <person name="Sorensen T."/>
        </authorList>
    </citation>
    <scope>NUCLEOTIDE SEQUENCE [LARGE SCALE GENOMIC DNA]</scope>
    <source>
        <strain evidence="4 5">CBS 33761</strain>
    </source>
</reference>
<dbReference type="CDD" id="cd00067">
    <property type="entry name" value="GAL4"/>
    <property type="match status" value="1"/>
</dbReference>
<dbReference type="Proteomes" id="UP001444661">
    <property type="component" value="Unassembled WGS sequence"/>
</dbReference>
<dbReference type="InterPro" id="IPR001138">
    <property type="entry name" value="Zn2Cys6_DnaBD"/>
</dbReference>
<dbReference type="PANTHER" id="PTHR47256">
    <property type="entry name" value="ZN(II)2CYS6 TRANSCRIPTION FACTOR (EUROFUNG)-RELATED"/>
    <property type="match status" value="1"/>
</dbReference>
<evidence type="ECO:0000313" key="5">
    <source>
        <dbReference type="Proteomes" id="UP001444661"/>
    </source>
</evidence>
<keyword evidence="1" id="KW-0539">Nucleus</keyword>
<proteinExistence type="predicted"/>
<dbReference type="SUPFAM" id="SSF57701">
    <property type="entry name" value="Zn2/Cys6 DNA-binding domain"/>
    <property type="match status" value="1"/>
</dbReference>
<evidence type="ECO:0000256" key="2">
    <source>
        <dbReference type="SAM" id="MobiDB-lite"/>
    </source>
</evidence>
<dbReference type="EMBL" id="JAQQWK010000006">
    <property type="protein sequence ID" value="KAK8039646.1"/>
    <property type="molecule type" value="Genomic_DNA"/>
</dbReference>